<evidence type="ECO:0000256" key="1">
    <source>
        <dbReference type="SAM" id="MobiDB-lite"/>
    </source>
</evidence>
<protein>
    <recommendedName>
        <fullName evidence="5">CU044_5270 family protein</fullName>
    </recommendedName>
</protein>
<dbReference type="Proteomes" id="UP001589646">
    <property type="component" value="Unassembled WGS sequence"/>
</dbReference>
<feature type="region of interest" description="Disordered" evidence="1">
    <location>
        <begin position="95"/>
        <end position="116"/>
    </location>
</feature>
<feature type="chain" id="PRO_5047302181" description="CU044_5270 family protein" evidence="2">
    <location>
        <begin position="34"/>
        <end position="298"/>
    </location>
</feature>
<comment type="caution">
    <text evidence="3">The sequence shown here is derived from an EMBL/GenBank/DDBJ whole genome shotgun (WGS) entry which is preliminary data.</text>
</comment>
<keyword evidence="2" id="KW-0732">Signal</keyword>
<organism evidence="3 4">
    <name type="scientific">Nonomuraea roseola</name>
    <dbReference type="NCBI Taxonomy" id="46179"/>
    <lineage>
        <taxon>Bacteria</taxon>
        <taxon>Bacillati</taxon>
        <taxon>Actinomycetota</taxon>
        <taxon>Actinomycetes</taxon>
        <taxon>Streptosporangiales</taxon>
        <taxon>Streptosporangiaceae</taxon>
        <taxon>Nonomuraea</taxon>
    </lineage>
</organism>
<evidence type="ECO:0000313" key="3">
    <source>
        <dbReference type="EMBL" id="MFB9533539.1"/>
    </source>
</evidence>
<evidence type="ECO:0000313" key="4">
    <source>
        <dbReference type="Proteomes" id="UP001589646"/>
    </source>
</evidence>
<evidence type="ECO:0008006" key="5">
    <source>
        <dbReference type="Google" id="ProtNLM"/>
    </source>
</evidence>
<name>A0ABV5QDF3_9ACTN</name>
<reference evidence="3 4" key="1">
    <citation type="submission" date="2024-09" db="EMBL/GenBank/DDBJ databases">
        <authorList>
            <person name="Sun Q."/>
            <person name="Mori K."/>
        </authorList>
    </citation>
    <scope>NUCLEOTIDE SEQUENCE [LARGE SCALE GENOMIC DNA]</scope>
    <source>
        <strain evidence="3 4">JCM 3323</strain>
    </source>
</reference>
<dbReference type="RefSeq" id="WP_346118111.1">
    <property type="nucleotide sequence ID" value="NZ_BAAAXC010000005.1"/>
</dbReference>
<gene>
    <name evidence="3" type="ORF">ACFFRN_43685</name>
</gene>
<evidence type="ECO:0000256" key="2">
    <source>
        <dbReference type="SAM" id="SignalP"/>
    </source>
</evidence>
<accession>A0ABV5QDF3</accession>
<keyword evidence="4" id="KW-1185">Reference proteome</keyword>
<proteinExistence type="predicted"/>
<feature type="signal peptide" evidence="2">
    <location>
        <begin position="1"/>
        <end position="33"/>
    </location>
</feature>
<dbReference type="EMBL" id="JBHMCE010000019">
    <property type="protein sequence ID" value="MFB9533539.1"/>
    <property type="molecule type" value="Genomic_DNA"/>
</dbReference>
<sequence length="298" mass="32042">MKFATAPARQLITLGVSLAVGATVLGAPATAAASPPEGAYWHTRTLTTTTHPWQFGTSSDPYSLVQQEIVERWSAPDGKSWFGYRELGTLPKSATDKKAWQRDGSPSQWSESIDGKTVKLSTQPAKGSLNPVEQQGPNSFELAGQRLTYEEVQRLPADPNRLKDWLTKASQVGRIPDNLIGSSLTTTLPQILHDLPAPKEVRAAAYQALLTMPGVRADGNAKDGLGRSGTAVLIDRTSEEKSTSSSRMRLVVDTSRMVLLSQSGTVKVNGKALVPKSYDHTLVEAGWTDSQPAVPALP</sequence>